<keyword evidence="2" id="KW-1185">Reference proteome</keyword>
<evidence type="ECO:0008006" key="3">
    <source>
        <dbReference type="Google" id="ProtNLM"/>
    </source>
</evidence>
<proteinExistence type="predicted"/>
<dbReference type="RefSeq" id="WP_047944770.1">
    <property type="nucleotide sequence ID" value="NZ_JBCLPU010000007.1"/>
</dbReference>
<organism evidence="1 2">
    <name type="scientific">Niallia circulans</name>
    <name type="common">Bacillus circulans</name>
    <dbReference type="NCBI Taxonomy" id="1397"/>
    <lineage>
        <taxon>Bacteria</taxon>
        <taxon>Bacillati</taxon>
        <taxon>Bacillota</taxon>
        <taxon>Bacilli</taxon>
        <taxon>Bacillales</taxon>
        <taxon>Bacillaceae</taxon>
        <taxon>Niallia</taxon>
    </lineage>
</organism>
<dbReference type="SUPFAM" id="SSF158397">
    <property type="entry name" value="TM1646-like"/>
    <property type="match status" value="1"/>
</dbReference>
<dbReference type="Proteomes" id="UP000036045">
    <property type="component" value="Unassembled WGS sequence"/>
</dbReference>
<dbReference type="PATRIC" id="fig|1397.4.peg.4408"/>
<dbReference type="InterPro" id="IPR024042">
    <property type="entry name" value="TM1646-like_dom_sf"/>
</dbReference>
<evidence type="ECO:0000313" key="1">
    <source>
        <dbReference type="EMBL" id="KLV17824.1"/>
    </source>
</evidence>
<dbReference type="AlphaFoldDB" id="A0A0J1HVU8"/>
<protein>
    <recommendedName>
        <fullName evidence="3">DUF327 domain-containing protein</fullName>
    </recommendedName>
</protein>
<name>A0A0J1HVU8_NIACI</name>
<dbReference type="InterPro" id="IPR005585">
    <property type="entry name" value="DUF327"/>
</dbReference>
<reference evidence="1 2" key="1">
    <citation type="submission" date="2015-05" db="EMBL/GenBank/DDBJ databases">
        <title>Whole genome sequence and identification of bacterial endophytes from Costus igneus.</title>
        <authorList>
            <person name="Lee Y.P."/>
            <person name="Gan H.M."/>
            <person name="Eng W."/>
            <person name="Wheatley M.S."/>
            <person name="Caraballo A."/>
            <person name="Polter S."/>
            <person name="Savka M.A."/>
            <person name="Hudson A.O."/>
        </authorList>
    </citation>
    <scope>NUCLEOTIDE SEQUENCE [LARGE SCALE GENOMIC DNA]</scope>
    <source>
        <strain evidence="1 2">RIT379</strain>
    </source>
</reference>
<sequence length="145" mass="16786">MEVQRVSRTTTDKIKSKDNLPAESISFQEVISKNRQQAVYEKLSKLVEEIEGQGKKLSEHRTVDDLRRYKKMVKDFMDEAVNNALKLEEQSGFNRRGRTKVYKIVKEVDKKLLELTNTLLDKEKNGLDILQSVGEIQGLLINIYT</sequence>
<accession>A0A0J1HVU8</accession>
<dbReference type="EMBL" id="LDPH01000046">
    <property type="protein sequence ID" value="KLV17824.1"/>
    <property type="molecule type" value="Genomic_DNA"/>
</dbReference>
<gene>
    <name evidence="1" type="ORF">ABW02_24455</name>
</gene>
<comment type="caution">
    <text evidence="1">The sequence shown here is derived from an EMBL/GenBank/DDBJ whole genome shotgun (WGS) entry which is preliminary data.</text>
</comment>
<dbReference type="Pfam" id="PF03885">
    <property type="entry name" value="DUF327"/>
    <property type="match status" value="1"/>
</dbReference>
<evidence type="ECO:0000313" key="2">
    <source>
        <dbReference type="Proteomes" id="UP000036045"/>
    </source>
</evidence>
<dbReference type="OrthoDB" id="1680946at2"/>
<dbReference type="Gene3D" id="1.20.120.490">
    <property type="entry name" value="Hypothetical protein TM1646-like domain"/>
    <property type="match status" value="1"/>
</dbReference>